<dbReference type="InterPro" id="IPR055312">
    <property type="entry name" value="FBL15-like"/>
</dbReference>
<dbReference type="PANTHER" id="PTHR34709">
    <property type="entry name" value="OS10G0396666 PROTEIN"/>
    <property type="match status" value="1"/>
</dbReference>
<dbReference type="OrthoDB" id="689532at2759"/>
<dbReference type="Gramene" id="TVU07460">
    <property type="protein sequence ID" value="TVU07460"/>
    <property type="gene ID" value="EJB05_47518"/>
</dbReference>
<gene>
    <name evidence="1" type="ORF">EJB05_47518</name>
</gene>
<dbReference type="AlphaFoldDB" id="A0A5J9T7R5"/>
<evidence type="ECO:0000313" key="1">
    <source>
        <dbReference type="EMBL" id="TVU07460.1"/>
    </source>
</evidence>
<evidence type="ECO:0000313" key="2">
    <source>
        <dbReference type="Proteomes" id="UP000324897"/>
    </source>
</evidence>
<accession>A0A5J9T7R5</accession>
<evidence type="ECO:0008006" key="3">
    <source>
        <dbReference type="Google" id="ProtNLM"/>
    </source>
</evidence>
<sequence>MVYGQHHGRHNREVLRFLQHFQVIHSLNIAIGYPQEDIGNFRYLMKDITLLPHATFLTLFVMNEGHAFGASVFHMLRLCTDIRKLSLVLNLEEQSTCPSGCICDEPANWKIENLTLNCLREAEITDLSGAECEVAFLKRLLNWAGVLEKLRITFDYSVSKNKAKELCQRLSSIFRPETIVEFYEHSEENHLAIDVLLFVYGYLITCLQGECYKLS</sequence>
<keyword evidence="2" id="KW-1185">Reference proteome</keyword>
<reference evidence="1 2" key="1">
    <citation type="journal article" date="2019" name="Sci. Rep.">
        <title>A high-quality genome of Eragrostis curvula grass provides insights into Poaceae evolution and supports new strategies to enhance forage quality.</title>
        <authorList>
            <person name="Carballo J."/>
            <person name="Santos B.A.C.M."/>
            <person name="Zappacosta D."/>
            <person name="Garbus I."/>
            <person name="Selva J.P."/>
            <person name="Gallo C.A."/>
            <person name="Diaz A."/>
            <person name="Albertini E."/>
            <person name="Caccamo M."/>
            <person name="Echenique V."/>
        </authorList>
    </citation>
    <scope>NUCLEOTIDE SEQUENCE [LARGE SCALE GENOMIC DNA]</scope>
    <source>
        <strain evidence="2">cv. Victoria</strain>
        <tissue evidence="1">Leaf</tissue>
    </source>
</reference>
<comment type="caution">
    <text evidence="1">The sequence shown here is derived from an EMBL/GenBank/DDBJ whole genome shotgun (WGS) entry which is preliminary data.</text>
</comment>
<proteinExistence type="predicted"/>
<dbReference type="EMBL" id="RWGY01000045">
    <property type="protein sequence ID" value="TVU07460.1"/>
    <property type="molecule type" value="Genomic_DNA"/>
</dbReference>
<dbReference type="Proteomes" id="UP000324897">
    <property type="component" value="Unassembled WGS sequence"/>
</dbReference>
<protein>
    <recommendedName>
        <fullName evidence="3">FBD domain-containing protein</fullName>
    </recommendedName>
</protein>
<organism evidence="1 2">
    <name type="scientific">Eragrostis curvula</name>
    <name type="common">weeping love grass</name>
    <dbReference type="NCBI Taxonomy" id="38414"/>
    <lineage>
        <taxon>Eukaryota</taxon>
        <taxon>Viridiplantae</taxon>
        <taxon>Streptophyta</taxon>
        <taxon>Embryophyta</taxon>
        <taxon>Tracheophyta</taxon>
        <taxon>Spermatophyta</taxon>
        <taxon>Magnoliopsida</taxon>
        <taxon>Liliopsida</taxon>
        <taxon>Poales</taxon>
        <taxon>Poaceae</taxon>
        <taxon>PACMAD clade</taxon>
        <taxon>Chloridoideae</taxon>
        <taxon>Eragrostideae</taxon>
        <taxon>Eragrostidinae</taxon>
        <taxon>Eragrostis</taxon>
    </lineage>
</organism>
<name>A0A5J9T7R5_9POAL</name>
<dbReference type="PANTHER" id="PTHR34709:SF80">
    <property type="entry name" value="F-BOX DOMAIN-CONTAINING PROTEIN"/>
    <property type="match status" value="1"/>
</dbReference>